<dbReference type="AlphaFoldDB" id="A0AAE6X6Q2"/>
<feature type="binding site" evidence="8">
    <location>
        <position position="80"/>
    </location>
    <ligand>
        <name>substrate</name>
    </ligand>
</feature>
<feature type="binding site" evidence="8">
    <location>
        <begin position="24"/>
        <end position="26"/>
    </location>
    <ligand>
        <name>substrate</name>
    </ligand>
</feature>
<name>A0AAE6X6Q2_9PAST</name>
<evidence type="ECO:0000259" key="9">
    <source>
        <dbReference type="PROSITE" id="PS51918"/>
    </source>
</evidence>
<dbReference type="InterPro" id="IPR007197">
    <property type="entry name" value="rSAM"/>
</dbReference>
<dbReference type="InterPro" id="IPR013785">
    <property type="entry name" value="Aldolase_TIM"/>
</dbReference>
<evidence type="ECO:0000256" key="3">
    <source>
        <dbReference type="ARBA" id="ARBA00022723"/>
    </source>
</evidence>
<evidence type="ECO:0000256" key="7">
    <source>
        <dbReference type="ARBA" id="ARBA00023239"/>
    </source>
</evidence>
<dbReference type="SUPFAM" id="SSF102114">
    <property type="entry name" value="Radical SAM enzymes"/>
    <property type="match status" value="1"/>
</dbReference>
<comment type="cofactor">
    <cofactor evidence="8">
        <name>[4Fe-4S] cluster</name>
        <dbReference type="ChEBI" id="CHEBI:49883"/>
    </cofactor>
    <text evidence="8">Binds 1 [4Fe-4S] cluster. The cluster is coordinated with 3 cysteines and an exchangeable S-adenosyl-L-methionine.</text>
</comment>
<dbReference type="HAMAP" id="MF_00917">
    <property type="entry name" value="QueE"/>
    <property type="match status" value="1"/>
</dbReference>
<feature type="binding site" evidence="8">
    <location>
        <position position="52"/>
    </location>
    <ligand>
        <name>Mg(2+)</name>
        <dbReference type="ChEBI" id="CHEBI:18420"/>
    </ligand>
</feature>
<feature type="binding site" evidence="8">
    <location>
        <position position="43"/>
    </location>
    <ligand>
        <name>[4Fe-4S] cluster</name>
        <dbReference type="ChEBI" id="CHEBI:49883"/>
        <note>4Fe-4S-S-AdoMet</note>
    </ligand>
</feature>
<keyword evidence="6 8" id="KW-0411">Iron-sulfur</keyword>
<feature type="binding site" evidence="8">
    <location>
        <position position="50"/>
    </location>
    <ligand>
        <name>[4Fe-4S] cluster</name>
        <dbReference type="ChEBI" id="CHEBI:49883"/>
        <note>4Fe-4S-S-AdoMet</note>
    </ligand>
</feature>
<feature type="binding site" evidence="8">
    <location>
        <begin position="124"/>
        <end position="126"/>
    </location>
    <ligand>
        <name>S-adenosyl-L-methionine</name>
        <dbReference type="ChEBI" id="CHEBI:59789"/>
    </ligand>
</feature>
<comment type="cofactor">
    <cofactor evidence="8">
        <name>S-adenosyl-L-methionine</name>
        <dbReference type="ChEBI" id="CHEBI:59789"/>
    </cofactor>
    <text evidence="8">Binds 1 S-adenosyl-L-methionine per subunit.</text>
</comment>
<keyword evidence="8" id="KW-0671">Queuosine biosynthesis</keyword>
<evidence type="ECO:0000256" key="5">
    <source>
        <dbReference type="ARBA" id="ARBA00023004"/>
    </source>
</evidence>
<dbReference type="PROSITE" id="PS51918">
    <property type="entry name" value="RADICAL_SAM"/>
    <property type="match status" value="1"/>
</dbReference>
<evidence type="ECO:0000256" key="4">
    <source>
        <dbReference type="ARBA" id="ARBA00022842"/>
    </source>
</evidence>
<feature type="binding site" evidence="8">
    <location>
        <position position="47"/>
    </location>
    <ligand>
        <name>[4Fe-4S] cluster</name>
        <dbReference type="ChEBI" id="CHEBI:49883"/>
        <note>4Fe-4S-S-AdoMet</note>
    </ligand>
</feature>
<dbReference type="PANTHER" id="PTHR42836:SF1">
    <property type="entry name" value="7-CARBOXY-7-DEAZAGUANINE SYNTHASE"/>
    <property type="match status" value="1"/>
</dbReference>
<dbReference type="SFLD" id="SFLDS00029">
    <property type="entry name" value="Radical_SAM"/>
    <property type="match status" value="1"/>
</dbReference>
<evidence type="ECO:0000256" key="8">
    <source>
        <dbReference type="HAMAP-Rule" id="MF_00917"/>
    </source>
</evidence>
<organism evidence="10 11">
    <name type="scientific">Frederiksenia canicola</name>
    <dbReference type="NCBI Taxonomy" id="123824"/>
    <lineage>
        <taxon>Bacteria</taxon>
        <taxon>Pseudomonadati</taxon>
        <taxon>Pseudomonadota</taxon>
        <taxon>Gammaproteobacteria</taxon>
        <taxon>Pasteurellales</taxon>
        <taxon>Pasteurellaceae</taxon>
        <taxon>Frederiksenia</taxon>
    </lineage>
</organism>
<proteinExistence type="inferred from homology"/>
<keyword evidence="3 8" id="KW-0479">Metal-binding</keyword>
<feature type="domain" description="Radical SAM core" evidence="9">
    <location>
        <begin position="30"/>
        <end position="213"/>
    </location>
</feature>
<dbReference type="KEGG" id="fcl:A4G17_05375"/>
<dbReference type="CDD" id="cd01335">
    <property type="entry name" value="Radical_SAM"/>
    <property type="match status" value="1"/>
</dbReference>
<dbReference type="GO" id="GO:1904047">
    <property type="term" value="F:S-adenosyl-L-methionine binding"/>
    <property type="evidence" value="ECO:0007669"/>
    <property type="project" value="UniProtKB-UniRule"/>
</dbReference>
<evidence type="ECO:0000256" key="1">
    <source>
        <dbReference type="ARBA" id="ARBA00022485"/>
    </source>
</evidence>
<evidence type="ECO:0000313" key="10">
    <source>
        <dbReference type="EMBL" id="QIM65825.1"/>
    </source>
</evidence>
<evidence type="ECO:0000256" key="6">
    <source>
        <dbReference type="ARBA" id="ARBA00023014"/>
    </source>
</evidence>
<protein>
    <recommendedName>
        <fullName evidence="8">7-carboxy-7-deazaguanine synthase</fullName>
        <shortName evidence="8">CDG synthase</shortName>
        <ecNumber evidence="8">4.3.99.3</ecNumber>
    </recommendedName>
    <alternativeName>
        <fullName evidence="8">Queuosine biosynthesis protein QueE</fullName>
    </alternativeName>
</protein>
<dbReference type="GO" id="GO:0051539">
    <property type="term" value="F:4 iron, 4 sulfur cluster binding"/>
    <property type="evidence" value="ECO:0007669"/>
    <property type="project" value="UniProtKB-UniRule"/>
</dbReference>
<dbReference type="EC" id="4.3.99.3" evidence="8"/>
<sequence length="213" mass="24341">MQAVSFSQRFANTEYRIVEIFETLQGEGFNTGMPSIFIRFGKCNLACPWCDTNYNQYTTKTLAEIMAVVRGFSAKNIIITGGEPTIQPNLERLLDVLKAEGYFIAVETNGLKPVPKQIDYIATSPKRIYQKNYLKHHIPFAHEVRIVVDGDMLEFCEQIENTIPAERYYLSPCETDGVMNMLETIAQLGKLNQRSHKPRWQLSIQTHKMAGIE</sequence>
<dbReference type="Pfam" id="PF04055">
    <property type="entry name" value="Radical_SAM"/>
    <property type="match status" value="1"/>
</dbReference>
<comment type="caution">
    <text evidence="8">Lacks conserved residue(s) required for the propagation of feature annotation.</text>
</comment>
<feature type="binding site" evidence="8">
    <location>
        <begin position="49"/>
        <end position="51"/>
    </location>
    <ligand>
        <name>S-adenosyl-L-methionine</name>
        <dbReference type="ChEBI" id="CHEBI:59789"/>
    </ligand>
</feature>
<dbReference type="GO" id="GO:0000287">
    <property type="term" value="F:magnesium ion binding"/>
    <property type="evidence" value="ECO:0007669"/>
    <property type="project" value="UniProtKB-UniRule"/>
</dbReference>
<accession>A0AAE6X6Q2</accession>
<evidence type="ECO:0000313" key="11">
    <source>
        <dbReference type="Proteomes" id="UP000502287"/>
    </source>
</evidence>
<reference evidence="10 11" key="1">
    <citation type="submission" date="2016-03" db="EMBL/GenBank/DDBJ databases">
        <authorList>
            <person name="Hansen M.J."/>
            <person name="Bojesen A.M."/>
            <person name="Planet P."/>
        </authorList>
    </citation>
    <scope>NUCLEOTIDE SEQUENCE [LARGE SCALE GENOMIC DNA]</scope>
    <source>
        <strain evidence="10 11">HPA 21</strain>
    </source>
</reference>
<gene>
    <name evidence="8" type="primary">queE</name>
    <name evidence="10" type="ORF">A4G17_05375</name>
</gene>
<comment type="pathway">
    <text evidence="8">Purine metabolism; 7-cyano-7-deazaguanine biosynthesis.</text>
</comment>
<dbReference type="RefSeq" id="WP_123957271.1">
    <property type="nucleotide sequence ID" value="NZ_CP015029.1"/>
</dbReference>
<dbReference type="GO" id="GO:0008616">
    <property type="term" value="P:tRNA queuosine(34) biosynthetic process"/>
    <property type="evidence" value="ECO:0007669"/>
    <property type="project" value="UniProtKB-UniRule"/>
</dbReference>
<feature type="binding site" evidence="8">
    <location>
        <position position="82"/>
    </location>
    <ligand>
        <name>S-adenosyl-L-methionine</name>
        <dbReference type="ChEBI" id="CHEBI:59789"/>
    </ligand>
</feature>
<dbReference type="Gene3D" id="3.20.20.70">
    <property type="entry name" value="Aldolase class I"/>
    <property type="match status" value="1"/>
</dbReference>
<keyword evidence="5 8" id="KW-0408">Iron</keyword>
<dbReference type="GO" id="GO:0016840">
    <property type="term" value="F:carbon-nitrogen lyase activity"/>
    <property type="evidence" value="ECO:0007669"/>
    <property type="project" value="UniProtKB-UniRule"/>
</dbReference>
<comment type="similarity">
    <text evidence="8">Belongs to the radical SAM superfamily. 7-carboxy-7-deazaguanine synthase family.</text>
</comment>
<comment type="catalytic activity">
    <reaction evidence="8">
        <text>6-carboxy-5,6,7,8-tetrahydropterin + H(+) = 7-carboxy-7-carbaguanine + NH4(+)</text>
        <dbReference type="Rhea" id="RHEA:27974"/>
        <dbReference type="ChEBI" id="CHEBI:15378"/>
        <dbReference type="ChEBI" id="CHEBI:28938"/>
        <dbReference type="ChEBI" id="CHEBI:61032"/>
        <dbReference type="ChEBI" id="CHEBI:61036"/>
        <dbReference type="EC" id="4.3.99.3"/>
    </reaction>
</comment>
<comment type="cofactor">
    <cofactor evidence="8">
        <name>Mg(2+)</name>
        <dbReference type="ChEBI" id="CHEBI:18420"/>
    </cofactor>
</comment>
<dbReference type="InterPro" id="IPR024924">
    <property type="entry name" value="7-CO-7-deazaguanine_synth-like"/>
</dbReference>
<keyword evidence="1 8" id="KW-0004">4Fe-4S</keyword>
<keyword evidence="7 8" id="KW-0456">Lyase</keyword>
<dbReference type="EMBL" id="CP015029">
    <property type="protein sequence ID" value="QIM65825.1"/>
    <property type="molecule type" value="Genomic_DNA"/>
</dbReference>
<dbReference type="PANTHER" id="PTHR42836">
    <property type="entry name" value="7-CARBOXY-7-DEAZAGUANINE SYNTHASE"/>
    <property type="match status" value="1"/>
</dbReference>
<comment type="subunit">
    <text evidence="8">Homodimer.</text>
</comment>
<dbReference type="PIRSF" id="PIRSF000370">
    <property type="entry name" value="QueE"/>
    <property type="match status" value="1"/>
</dbReference>
<keyword evidence="2 8" id="KW-0949">S-adenosyl-L-methionine</keyword>
<feature type="binding site" evidence="8">
    <location>
        <position position="39"/>
    </location>
    <ligand>
        <name>substrate</name>
    </ligand>
</feature>
<dbReference type="Proteomes" id="UP000502287">
    <property type="component" value="Chromosome"/>
</dbReference>
<evidence type="ECO:0000256" key="2">
    <source>
        <dbReference type="ARBA" id="ARBA00022691"/>
    </source>
</evidence>
<keyword evidence="4 8" id="KW-0460">Magnesium</keyword>
<comment type="function">
    <text evidence="8">Catalyzes the complex heterocyclic radical-mediated conversion of 6-carboxy-5,6,7,8-tetrahydropterin (CPH4) to 7-carboxy-7-deazaguanine (CDG), a step common to the biosynthetic pathways of all 7-deazapurine-containing compounds.</text>
</comment>
<dbReference type="InterPro" id="IPR058240">
    <property type="entry name" value="rSAM_sf"/>
</dbReference>